<dbReference type="InterPro" id="IPR001761">
    <property type="entry name" value="Peripla_BP/Lac1_sug-bd_dom"/>
</dbReference>
<evidence type="ECO:0000256" key="1">
    <source>
        <dbReference type="ARBA" id="ARBA00023015"/>
    </source>
</evidence>
<dbReference type="SUPFAM" id="SSF47413">
    <property type="entry name" value="lambda repressor-like DNA-binding domains"/>
    <property type="match status" value="1"/>
</dbReference>
<dbReference type="InterPro" id="IPR028082">
    <property type="entry name" value="Peripla_BP_I"/>
</dbReference>
<dbReference type="Proteomes" id="UP000323188">
    <property type="component" value="Unassembled WGS sequence"/>
</dbReference>
<dbReference type="GO" id="GO:0003700">
    <property type="term" value="F:DNA-binding transcription factor activity"/>
    <property type="evidence" value="ECO:0007669"/>
    <property type="project" value="TreeGrafter"/>
</dbReference>
<name>A0A5B2U0K4_9FLAO</name>
<accession>A0A5B2U0K4</accession>
<proteinExistence type="predicted"/>
<dbReference type="Pfam" id="PF00532">
    <property type="entry name" value="Peripla_BP_1"/>
    <property type="match status" value="1"/>
</dbReference>
<organism evidence="5 6">
    <name type="scientific">Maribacter flavus</name>
    <dbReference type="NCBI Taxonomy" id="1658664"/>
    <lineage>
        <taxon>Bacteria</taxon>
        <taxon>Pseudomonadati</taxon>
        <taxon>Bacteroidota</taxon>
        <taxon>Flavobacteriia</taxon>
        <taxon>Flavobacteriales</taxon>
        <taxon>Flavobacteriaceae</taxon>
        <taxon>Maribacter</taxon>
    </lineage>
</organism>
<dbReference type="SMART" id="SM00354">
    <property type="entry name" value="HTH_LACI"/>
    <property type="match status" value="1"/>
</dbReference>
<dbReference type="Pfam" id="PF00356">
    <property type="entry name" value="LacI"/>
    <property type="match status" value="1"/>
</dbReference>
<dbReference type="RefSeq" id="WP_138257242.1">
    <property type="nucleotide sequence ID" value="NZ_VUOE01000001.1"/>
</dbReference>
<keyword evidence="3" id="KW-0804">Transcription</keyword>
<dbReference type="EMBL" id="VUOE01000001">
    <property type="protein sequence ID" value="KAA2219893.1"/>
    <property type="molecule type" value="Genomic_DNA"/>
</dbReference>
<feature type="domain" description="HTH lacI-type" evidence="4">
    <location>
        <begin position="5"/>
        <end position="62"/>
    </location>
</feature>
<dbReference type="AlphaFoldDB" id="A0A5B2U0K4"/>
<dbReference type="InterPro" id="IPR010982">
    <property type="entry name" value="Lambda_DNA-bd_dom_sf"/>
</dbReference>
<dbReference type="CDD" id="cd01392">
    <property type="entry name" value="HTH_LacI"/>
    <property type="match status" value="1"/>
</dbReference>
<evidence type="ECO:0000256" key="3">
    <source>
        <dbReference type="ARBA" id="ARBA00023163"/>
    </source>
</evidence>
<evidence type="ECO:0000259" key="4">
    <source>
        <dbReference type="PROSITE" id="PS50932"/>
    </source>
</evidence>
<dbReference type="Gene3D" id="1.10.260.40">
    <property type="entry name" value="lambda repressor-like DNA-binding domains"/>
    <property type="match status" value="1"/>
</dbReference>
<dbReference type="InterPro" id="IPR000843">
    <property type="entry name" value="HTH_LacI"/>
</dbReference>
<keyword evidence="1" id="KW-0805">Transcription regulation</keyword>
<dbReference type="PROSITE" id="PS50932">
    <property type="entry name" value="HTH_LACI_2"/>
    <property type="match status" value="1"/>
</dbReference>
<dbReference type="PANTHER" id="PTHR30146:SF109">
    <property type="entry name" value="HTH-TYPE TRANSCRIPTIONAL REGULATOR GALS"/>
    <property type="match status" value="1"/>
</dbReference>
<evidence type="ECO:0000313" key="5">
    <source>
        <dbReference type="EMBL" id="KAA2219893.1"/>
    </source>
</evidence>
<comment type="caution">
    <text evidence="5">The sequence shown here is derived from an EMBL/GenBank/DDBJ whole genome shotgun (WGS) entry which is preliminary data.</text>
</comment>
<evidence type="ECO:0000256" key="2">
    <source>
        <dbReference type="ARBA" id="ARBA00023125"/>
    </source>
</evidence>
<dbReference type="SUPFAM" id="SSF53822">
    <property type="entry name" value="Periplasmic binding protein-like I"/>
    <property type="match status" value="1"/>
</dbReference>
<gene>
    <name evidence="5" type="ORF">F0361_09985</name>
</gene>
<protein>
    <submittedName>
        <fullName evidence="5">LacI family transcriptional regulator</fullName>
    </submittedName>
</protein>
<dbReference type="GO" id="GO:0000976">
    <property type="term" value="F:transcription cis-regulatory region binding"/>
    <property type="evidence" value="ECO:0007669"/>
    <property type="project" value="TreeGrafter"/>
</dbReference>
<dbReference type="PANTHER" id="PTHR30146">
    <property type="entry name" value="LACI-RELATED TRANSCRIPTIONAL REPRESSOR"/>
    <property type="match status" value="1"/>
</dbReference>
<dbReference type="Gene3D" id="3.40.50.2300">
    <property type="match status" value="2"/>
</dbReference>
<keyword evidence="2" id="KW-0238">DNA-binding</keyword>
<sequence length="339" mass="38354">MKKKPSLKDIAKEVGVSVPLVSYVLGGKGKENRVSDKTAKKIRDTAKALNYRPNLNARSLKTNRTKTIGVILADISNPFFANLARIIEDEAFSLGYTVIFGSSDENIRKFDRVLELLLTRQVDGLIIAPPEGSKNTISQLKKQNIPFVLIDRYFQDLDYNYIVADNFNASMLATEYLIKKGHKRIATIGYNSSLAHYQDRYNGYVEGLKTNGIEEDANLVKRVSNNKLKADMHEAITHLINVNNATAIYFQTNTLAEEGLRQLIGLEKDILAKIDVVVFDQNSTYHFLQNFVPYIDQPIKKMGYYALKTLIEHINNPDLNTSQLKLPAHLEEEGMRKNN</sequence>
<reference evidence="5 6" key="1">
    <citation type="submission" date="2019-09" db="EMBL/GenBank/DDBJ databases">
        <authorList>
            <person name="Khan S.A."/>
            <person name="Jeon C.O."/>
            <person name="Chun B.H."/>
            <person name="Jeong S.E."/>
        </authorList>
    </citation>
    <scope>NUCLEOTIDE SEQUENCE [LARGE SCALE GENOMIC DNA]</scope>
    <source>
        <strain evidence="5 6">KCTC 42508</strain>
    </source>
</reference>
<evidence type="ECO:0000313" key="6">
    <source>
        <dbReference type="Proteomes" id="UP000323188"/>
    </source>
</evidence>